<gene>
    <name evidence="2" type="ORF">CVT23_14430</name>
</gene>
<feature type="transmembrane region" description="Helical" evidence="1">
    <location>
        <begin position="64"/>
        <end position="86"/>
    </location>
</feature>
<dbReference type="EMBL" id="PHIG01000037">
    <property type="protein sequence ID" value="PJK29106.1"/>
    <property type="molecule type" value="Genomic_DNA"/>
</dbReference>
<organism evidence="2 3">
    <name type="scientific">Minwuia thermotolerans</name>
    <dbReference type="NCBI Taxonomy" id="2056226"/>
    <lineage>
        <taxon>Bacteria</taxon>
        <taxon>Pseudomonadati</taxon>
        <taxon>Pseudomonadota</taxon>
        <taxon>Alphaproteobacteria</taxon>
        <taxon>Minwuiales</taxon>
        <taxon>Minwuiaceae</taxon>
        <taxon>Minwuia</taxon>
    </lineage>
</organism>
<feature type="transmembrane region" description="Helical" evidence="1">
    <location>
        <begin position="33"/>
        <end position="52"/>
    </location>
</feature>
<dbReference type="Gene3D" id="1.20.1530.20">
    <property type="match status" value="1"/>
</dbReference>
<keyword evidence="3" id="KW-1185">Reference proteome</keyword>
<feature type="transmembrane region" description="Helical" evidence="1">
    <location>
        <begin position="193"/>
        <end position="211"/>
    </location>
</feature>
<keyword evidence="1" id="KW-0812">Transmembrane</keyword>
<sequence length="315" mass="33675">MLTLLAFLGRYATLVLAFGVFLGFAFPGLAALVRPWLALFIIGPLVIALMRIDWGEMLGYMRRLPLVAVLCVWMLIVSPLAVFLILDGTAVAPGVLAGIVLMAAAPPIVSAAAIAMFLGLDGAIIVVATVAAMWLTPLVLPPMALNLLDLHLDISLGLFMLRLAGLVALAFVAAWIGRWLLGPERLSRASVHLDGAAVLSMLLFVVGVFDGVTEMALAQPRHVILACLLAYLFNIGLQVAGAAAFWRLGRRTALSIGLMSGNCNMGLVLVTLSDKADPDTAMFFAVGQLPMYTLPALLTPLYRRLLKTETREART</sequence>
<protein>
    <recommendedName>
        <fullName evidence="4">Bile acid:sodium symporter</fullName>
    </recommendedName>
</protein>
<feature type="transmembrane region" description="Helical" evidence="1">
    <location>
        <begin position="253"/>
        <end position="270"/>
    </location>
</feature>
<keyword evidence="1" id="KW-1133">Transmembrane helix</keyword>
<evidence type="ECO:0000313" key="3">
    <source>
        <dbReference type="Proteomes" id="UP000229498"/>
    </source>
</evidence>
<evidence type="ECO:0008006" key="4">
    <source>
        <dbReference type="Google" id="ProtNLM"/>
    </source>
</evidence>
<dbReference type="InterPro" id="IPR038770">
    <property type="entry name" value="Na+/solute_symporter_sf"/>
</dbReference>
<feature type="transmembrane region" description="Helical" evidence="1">
    <location>
        <begin position="282"/>
        <end position="302"/>
    </location>
</feature>
<feature type="transmembrane region" description="Helical" evidence="1">
    <location>
        <begin position="160"/>
        <end position="181"/>
    </location>
</feature>
<accession>A0A2M9G074</accession>
<proteinExistence type="predicted"/>
<dbReference type="Proteomes" id="UP000229498">
    <property type="component" value="Unassembled WGS sequence"/>
</dbReference>
<dbReference type="RefSeq" id="WP_109794005.1">
    <property type="nucleotide sequence ID" value="NZ_PHIG01000037.1"/>
</dbReference>
<evidence type="ECO:0000313" key="2">
    <source>
        <dbReference type="EMBL" id="PJK29106.1"/>
    </source>
</evidence>
<dbReference type="OrthoDB" id="7262824at2"/>
<reference evidence="2 3" key="1">
    <citation type="submission" date="2017-11" db="EMBL/GenBank/DDBJ databases">
        <title>Draft genome sequence of Rhizobiales bacterium SY3-13.</title>
        <authorList>
            <person name="Sun C."/>
        </authorList>
    </citation>
    <scope>NUCLEOTIDE SEQUENCE [LARGE SCALE GENOMIC DNA]</scope>
    <source>
        <strain evidence="2 3">SY3-13</strain>
    </source>
</reference>
<name>A0A2M9G074_9PROT</name>
<evidence type="ECO:0000256" key="1">
    <source>
        <dbReference type="SAM" id="Phobius"/>
    </source>
</evidence>
<feature type="transmembrane region" description="Helical" evidence="1">
    <location>
        <begin position="122"/>
        <end position="140"/>
    </location>
</feature>
<dbReference type="AlphaFoldDB" id="A0A2M9G074"/>
<feature type="transmembrane region" description="Helical" evidence="1">
    <location>
        <begin position="223"/>
        <end position="246"/>
    </location>
</feature>
<feature type="transmembrane region" description="Helical" evidence="1">
    <location>
        <begin position="92"/>
        <end position="115"/>
    </location>
</feature>
<keyword evidence="1" id="KW-0472">Membrane</keyword>
<comment type="caution">
    <text evidence="2">The sequence shown here is derived from an EMBL/GenBank/DDBJ whole genome shotgun (WGS) entry which is preliminary data.</text>
</comment>